<reference evidence="2" key="1">
    <citation type="submission" date="2016-11" db="UniProtKB">
        <authorList>
            <consortium name="WormBaseParasite"/>
        </authorList>
    </citation>
    <scope>IDENTIFICATION</scope>
    <source>
        <strain evidence="2">KR3021</strain>
    </source>
</reference>
<dbReference type="Proteomes" id="UP000095286">
    <property type="component" value="Unplaced"/>
</dbReference>
<dbReference type="WBParaSite" id="RSKR_0000062600.1">
    <property type="protein sequence ID" value="RSKR_0000062600.1"/>
    <property type="gene ID" value="RSKR_0000062600"/>
</dbReference>
<name>A0AC35THH6_9BILA</name>
<proteinExistence type="predicted"/>
<organism evidence="1 2">
    <name type="scientific">Rhabditophanes sp. KR3021</name>
    <dbReference type="NCBI Taxonomy" id="114890"/>
    <lineage>
        <taxon>Eukaryota</taxon>
        <taxon>Metazoa</taxon>
        <taxon>Ecdysozoa</taxon>
        <taxon>Nematoda</taxon>
        <taxon>Chromadorea</taxon>
        <taxon>Rhabditida</taxon>
        <taxon>Tylenchina</taxon>
        <taxon>Panagrolaimomorpha</taxon>
        <taxon>Strongyloidoidea</taxon>
        <taxon>Alloionematidae</taxon>
        <taxon>Rhabditophanes</taxon>
    </lineage>
</organism>
<accession>A0AC35THH6</accession>
<evidence type="ECO:0000313" key="1">
    <source>
        <dbReference type="Proteomes" id="UP000095286"/>
    </source>
</evidence>
<sequence>MDASFFTNGAAWQNYDLANFSAFTNCDPTLPIDQEALFRSYYQLNEANRNFALMSNLMEQNNECARQDSPSEMSDDTVSCSSNDLYHPDASLISAEKIHTFIFKGDKELADAYMNLYINDPTKSEKLSQFLIMNTYEAIKSIVTNNACYVNKSLSELSYGGLSPNSATNSSACSTPSVLSDNQMFESTYNSIFEGMVSKVVTEKSGTAYEVDERMREAALSLLFLKNGKY</sequence>
<evidence type="ECO:0000313" key="2">
    <source>
        <dbReference type="WBParaSite" id="RSKR_0000062600.1"/>
    </source>
</evidence>
<protein>
    <submittedName>
        <fullName evidence="2">RGS domain-containing protein</fullName>
    </submittedName>
</protein>